<organism evidence="2 3">
    <name type="scientific">Gossypium stocksii</name>
    <dbReference type="NCBI Taxonomy" id="47602"/>
    <lineage>
        <taxon>Eukaryota</taxon>
        <taxon>Viridiplantae</taxon>
        <taxon>Streptophyta</taxon>
        <taxon>Embryophyta</taxon>
        <taxon>Tracheophyta</taxon>
        <taxon>Spermatophyta</taxon>
        <taxon>Magnoliopsida</taxon>
        <taxon>eudicotyledons</taxon>
        <taxon>Gunneridae</taxon>
        <taxon>Pentapetalae</taxon>
        <taxon>rosids</taxon>
        <taxon>malvids</taxon>
        <taxon>Malvales</taxon>
        <taxon>Malvaceae</taxon>
        <taxon>Malvoideae</taxon>
        <taxon>Gossypium</taxon>
    </lineage>
</organism>
<comment type="caution">
    <text evidence="2">The sequence shown here is derived from an EMBL/GenBank/DDBJ whole genome shotgun (WGS) entry which is preliminary data.</text>
</comment>
<dbReference type="OrthoDB" id="1000610at2759"/>
<feature type="domain" description="Reverse transcriptase" evidence="1">
    <location>
        <begin position="1"/>
        <end position="179"/>
    </location>
</feature>
<evidence type="ECO:0000259" key="1">
    <source>
        <dbReference type="PROSITE" id="PS50878"/>
    </source>
</evidence>
<dbReference type="Pfam" id="PF00078">
    <property type="entry name" value="RVT_1"/>
    <property type="match status" value="1"/>
</dbReference>
<evidence type="ECO:0000313" key="3">
    <source>
        <dbReference type="Proteomes" id="UP000828251"/>
    </source>
</evidence>
<reference evidence="2 3" key="1">
    <citation type="journal article" date="2021" name="Plant Biotechnol. J.">
        <title>Multi-omics assisted identification of the key and species-specific regulatory components of drought-tolerant mechanisms in Gossypium stocksii.</title>
        <authorList>
            <person name="Yu D."/>
            <person name="Ke L."/>
            <person name="Zhang D."/>
            <person name="Wu Y."/>
            <person name="Sun Y."/>
            <person name="Mei J."/>
            <person name="Sun J."/>
            <person name="Sun Y."/>
        </authorList>
    </citation>
    <scope>NUCLEOTIDE SEQUENCE [LARGE SCALE GENOMIC DNA]</scope>
    <source>
        <strain evidence="3">cv. E1</strain>
        <tissue evidence="2">Leaf</tissue>
    </source>
</reference>
<evidence type="ECO:0000313" key="2">
    <source>
        <dbReference type="EMBL" id="KAH1066243.1"/>
    </source>
</evidence>
<name>A0A9D3V148_9ROSI</name>
<protein>
    <recommendedName>
        <fullName evidence="1">Reverse transcriptase domain-containing protein</fullName>
    </recommendedName>
</protein>
<gene>
    <name evidence="2" type="ORF">J1N35_031230</name>
</gene>
<proteinExistence type="predicted"/>
<dbReference type="Proteomes" id="UP000828251">
    <property type="component" value="Unassembled WGS sequence"/>
</dbReference>
<dbReference type="PANTHER" id="PTHR33116:SF86">
    <property type="entry name" value="REVERSE TRANSCRIPTASE DOMAIN-CONTAINING PROTEIN"/>
    <property type="match status" value="1"/>
</dbReference>
<dbReference type="AlphaFoldDB" id="A0A9D3V148"/>
<dbReference type="PANTHER" id="PTHR33116">
    <property type="entry name" value="REVERSE TRANSCRIPTASE ZINC-BINDING DOMAIN-CONTAINING PROTEIN-RELATED-RELATED"/>
    <property type="match status" value="1"/>
</dbReference>
<accession>A0A9D3V148</accession>
<dbReference type="PROSITE" id="PS50878">
    <property type="entry name" value="RT_POL"/>
    <property type="match status" value="1"/>
</dbReference>
<dbReference type="InterPro" id="IPR000477">
    <property type="entry name" value="RT_dom"/>
</dbReference>
<dbReference type="EMBL" id="JAIQCV010000009">
    <property type="protein sequence ID" value="KAH1066243.1"/>
    <property type="molecule type" value="Genomic_DNA"/>
</dbReference>
<keyword evidence="3" id="KW-1185">Reference proteome</keyword>
<sequence length="202" mass="23129">MSKAYDRVEWDFLAGMMSRLGFCQDWVILIMRCVCSVTFTMGINESISDVFSPSRGLRQGDPLSPYLFLICAEGLSTLLNEAKHKRLMKGAPIGRERFAINHLFFANDCILFGDASKDGAHIVRSILEEYEMVSGQQVNFNKYLIYFGACVDHIMRDQITNILGVRVAVNSEKYLGLSMMVGRKKRWAFANFVDRFRKRIEN</sequence>